<reference evidence="3" key="1">
    <citation type="submission" date="2020-10" db="EMBL/GenBank/DDBJ databases">
        <authorList>
            <person name="Gilroy R."/>
        </authorList>
    </citation>
    <scope>NUCLEOTIDE SEQUENCE</scope>
    <source>
        <strain evidence="3">ChiGjej3B3-7149</strain>
    </source>
</reference>
<evidence type="ECO:0000313" key="3">
    <source>
        <dbReference type="EMBL" id="HIR55504.1"/>
    </source>
</evidence>
<accession>A0A9D1DMK7</accession>
<sequence length="182" mass="19515">MKEQCIFAGFGGQGMLLIGKFLAEAGMESGKHVSWLPSYGPEMRGGTANCSVVVSDKPVASPLISVADTVLAMNLPSMLKFQSEVKPGGLLLVNSSIIDEKSNRDDCDVVYVPCNHIAEEIGNPKGANVVFLGAYVAKKPDVIDEETIIEAIRVELGEKKARFLEGNIKALKAGMEYVRNLG</sequence>
<evidence type="ECO:0000313" key="4">
    <source>
        <dbReference type="Proteomes" id="UP000824238"/>
    </source>
</evidence>
<feature type="domain" description="Pyruvate/ketoisovalerate oxidoreductase catalytic" evidence="2">
    <location>
        <begin position="11"/>
        <end position="176"/>
    </location>
</feature>
<dbReference type="InterPro" id="IPR052554">
    <property type="entry name" value="2-oxoglutarate_synth_KorC"/>
</dbReference>
<name>A0A9D1DMK7_9FIRM</name>
<organism evidence="3 4">
    <name type="scientific">Candidatus Scatomorpha intestinigallinarum</name>
    <dbReference type="NCBI Taxonomy" id="2840923"/>
    <lineage>
        <taxon>Bacteria</taxon>
        <taxon>Bacillati</taxon>
        <taxon>Bacillota</taxon>
        <taxon>Clostridia</taxon>
        <taxon>Eubacteriales</taxon>
        <taxon>Candidatus Scatomorpha</taxon>
    </lineage>
</organism>
<dbReference type="PANTHER" id="PTHR42730:SF1">
    <property type="entry name" value="2-OXOGLUTARATE SYNTHASE SUBUNIT KORC"/>
    <property type="match status" value="1"/>
</dbReference>
<protein>
    <submittedName>
        <fullName evidence="3">2-oxoacid:acceptor oxidoreductase family protein</fullName>
    </submittedName>
</protein>
<evidence type="ECO:0000259" key="2">
    <source>
        <dbReference type="Pfam" id="PF01558"/>
    </source>
</evidence>
<dbReference type="InterPro" id="IPR019752">
    <property type="entry name" value="Pyrv/ketoisovalerate_OxRed_cat"/>
</dbReference>
<proteinExistence type="predicted"/>
<comment type="caution">
    <text evidence="3">The sequence shown here is derived from an EMBL/GenBank/DDBJ whole genome shotgun (WGS) entry which is preliminary data.</text>
</comment>
<dbReference type="Pfam" id="PF01558">
    <property type="entry name" value="POR"/>
    <property type="match status" value="1"/>
</dbReference>
<dbReference type="GO" id="GO:0016903">
    <property type="term" value="F:oxidoreductase activity, acting on the aldehyde or oxo group of donors"/>
    <property type="evidence" value="ECO:0007669"/>
    <property type="project" value="InterPro"/>
</dbReference>
<dbReference type="InterPro" id="IPR002869">
    <property type="entry name" value="Pyrv_flavodox_OxRed_cen"/>
</dbReference>
<dbReference type="AlphaFoldDB" id="A0A9D1DMK7"/>
<dbReference type="Gene3D" id="3.40.920.10">
    <property type="entry name" value="Pyruvate-ferredoxin oxidoreductase, PFOR, domain III"/>
    <property type="match status" value="1"/>
</dbReference>
<gene>
    <name evidence="3" type="ORF">IAD36_07935</name>
</gene>
<evidence type="ECO:0000256" key="1">
    <source>
        <dbReference type="ARBA" id="ARBA00023002"/>
    </source>
</evidence>
<dbReference type="PANTHER" id="PTHR42730">
    <property type="entry name" value="2-OXOGLUTARATE SYNTHASE SUBUNIT KORC"/>
    <property type="match status" value="1"/>
</dbReference>
<keyword evidence="1" id="KW-0560">Oxidoreductase</keyword>
<dbReference type="EMBL" id="DVHH01000190">
    <property type="protein sequence ID" value="HIR55504.1"/>
    <property type="molecule type" value="Genomic_DNA"/>
</dbReference>
<dbReference type="SUPFAM" id="SSF53323">
    <property type="entry name" value="Pyruvate-ferredoxin oxidoreductase, PFOR, domain III"/>
    <property type="match status" value="1"/>
</dbReference>
<dbReference type="Proteomes" id="UP000824238">
    <property type="component" value="Unassembled WGS sequence"/>
</dbReference>
<reference evidence="3" key="2">
    <citation type="journal article" date="2021" name="PeerJ">
        <title>Extensive microbial diversity within the chicken gut microbiome revealed by metagenomics and culture.</title>
        <authorList>
            <person name="Gilroy R."/>
            <person name="Ravi A."/>
            <person name="Getino M."/>
            <person name="Pursley I."/>
            <person name="Horton D.L."/>
            <person name="Alikhan N.F."/>
            <person name="Baker D."/>
            <person name="Gharbi K."/>
            <person name="Hall N."/>
            <person name="Watson M."/>
            <person name="Adriaenssens E.M."/>
            <person name="Foster-Nyarko E."/>
            <person name="Jarju S."/>
            <person name="Secka A."/>
            <person name="Antonio M."/>
            <person name="Oren A."/>
            <person name="Chaudhuri R.R."/>
            <person name="La Ragione R."/>
            <person name="Hildebrand F."/>
            <person name="Pallen M.J."/>
        </authorList>
    </citation>
    <scope>NUCLEOTIDE SEQUENCE</scope>
    <source>
        <strain evidence="3">ChiGjej3B3-7149</strain>
    </source>
</reference>